<dbReference type="AlphaFoldDB" id="A0A8X6Y8P8"/>
<sequence>MKRALRMKIDGAEKWKGRPFLASTPCVQDNDKVTIQGENRSREGQSAGSHNRCLRRHSRSTVVDILRVKDRLFKGYSEHFQVIIFDDLDDVKVAVYELFLFVSQEFFTDDKRPTLVVTNMYNLGLYRPCVF</sequence>
<accession>A0A8X6Y8P8</accession>
<reference evidence="2" key="1">
    <citation type="submission" date="2020-08" db="EMBL/GenBank/DDBJ databases">
        <title>Multicomponent nature underlies the extraordinary mechanical properties of spider dragline silk.</title>
        <authorList>
            <person name="Kono N."/>
            <person name="Nakamura H."/>
            <person name="Mori M."/>
            <person name="Yoshida Y."/>
            <person name="Ohtoshi R."/>
            <person name="Malay A.D."/>
            <person name="Moran D.A.P."/>
            <person name="Tomita M."/>
            <person name="Numata K."/>
            <person name="Arakawa K."/>
        </authorList>
    </citation>
    <scope>NUCLEOTIDE SEQUENCE</scope>
</reference>
<dbReference type="Proteomes" id="UP000886998">
    <property type="component" value="Unassembled WGS sequence"/>
</dbReference>
<proteinExistence type="predicted"/>
<evidence type="ECO:0000256" key="1">
    <source>
        <dbReference type="SAM" id="MobiDB-lite"/>
    </source>
</evidence>
<evidence type="ECO:0000313" key="3">
    <source>
        <dbReference type="Proteomes" id="UP000886998"/>
    </source>
</evidence>
<protein>
    <submittedName>
        <fullName evidence="2">Uncharacterized protein</fullName>
    </submittedName>
</protein>
<feature type="region of interest" description="Disordered" evidence="1">
    <location>
        <begin position="34"/>
        <end position="53"/>
    </location>
</feature>
<evidence type="ECO:0000313" key="2">
    <source>
        <dbReference type="EMBL" id="GFY66390.1"/>
    </source>
</evidence>
<organism evidence="2 3">
    <name type="scientific">Trichonephila inaurata madagascariensis</name>
    <dbReference type="NCBI Taxonomy" id="2747483"/>
    <lineage>
        <taxon>Eukaryota</taxon>
        <taxon>Metazoa</taxon>
        <taxon>Ecdysozoa</taxon>
        <taxon>Arthropoda</taxon>
        <taxon>Chelicerata</taxon>
        <taxon>Arachnida</taxon>
        <taxon>Araneae</taxon>
        <taxon>Araneomorphae</taxon>
        <taxon>Entelegynae</taxon>
        <taxon>Araneoidea</taxon>
        <taxon>Nephilidae</taxon>
        <taxon>Trichonephila</taxon>
        <taxon>Trichonephila inaurata</taxon>
    </lineage>
</organism>
<name>A0A8X6Y8P8_9ARAC</name>
<dbReference type="EMBL" id="BMAV01016016">
    <property type="protein sequence ID" value="GFY66390.1"/>
    <property type="molecule type" value="Genomic_DNA"/>
</dbReference>
<gene>
    <name evidence="2" type="ORF">TNIN_297831</name>
</gene>
<comment type="caution">
    <text evidence="2">The sequence shown here is derived from an EMBL/GenBank/DDBJ whole genome shotgun (WGS) entry which is preliminary data.</text>
</comment>
<keyword evidence="3" id="KW-1185">Reference proteome</keyword>